<comment type="caution">
    <text evidence="2">The sequence shown here is derived from an EMBL/GenBank/DDBJ whole genome shotgun (WGS) entry which is preliminary data.</text>
</comment>
<evidence type="ECO:0000313" key="2">
    <source>
        <dbReference type="EMBL" id="RVW50238.1"/>
    </source>
</evidence>
<evidence type="ECO:0000256" key="1">
    <source>
        <dbReference type="SAM" id="MobiDB-lite"/>
    </source>
</evidence>
<dbReference type="Pfam" id="PF14223">
    <property type="entry name" value="Retrotran_gag_2"/>
    <property type="match status" value="1"/>
</dbReference>
<dbReference type="Proteomes" id="UP000288805">
    <property type="component" value="Unassembled WGS sequence"/>
</dbReference>
<feature type="region of interest" description="Disordered" evidence="1">
    <location>
        <begin position="1"/>
        <end position="21"/>
    </location>
</feature>
<dbReference type="AlphaFoldDB" id="A0A438ERI4"/>
<organism evidence="2 3">
    <name type="scientific">Vitis vinifera</name>
    <name type="common">Grape</name>
    <dbReference type="NCBI Taxonomy" id="29760"/>
    <lineage>
        <taxon>Eukaryota</taxon>
        <taxon>Viridiplantae</taxon>
        <taxon>Streptophyta</taxon>
        <taxon>Embryophyta</taxon>
        <taxon>Tracheophyta</taxon>
        <taxon>Spermatophyta</taxon>
        <taxon>Magnoliopsida</taxon>
        <taxon>eudicotyledons</taxon>
        <taxon>Gunneridae</taxon>
        <taxon>Pentapetalae</taxon>
        <taxon>rosids</taxon>
        <taxon>Vitales</taxon>
        <taxon>Vitaceae</taxon>
        <taxon>Viteae</taxon>
        <taxon>Vitis</taxon>
    </lineage>
</organism>
<sequence>MASGASFSSTNNPITIQNSQDPQHPLITINLSNITKLSSTNSLTSSLQIQSLLEGYDLHHFIDGTHTPPPPIVTAIKTCADELALLGKPVDDEDLIDRVLEVLSDEYKSFIDAINVCDTSISFAELHEKLLNKEASLQTT</sequence>
<dbReference type="EMBL" id="QGNW01001206">
    <property type="protein sequence ID" value="RVW50238.1"/>
    <property type="molecule type" value="Genomic_DNA"/>
</dbReference>
<protein>
    <submittedName>
        <fullName evidence="2">Retrovirus-related Pol polyprotein from transposon RE2</fullName>
    </submittedName>
</protein>
<gene>
    <name evidence="2" type="primary">RE2_910</name>
    <name evidence="2" type="ORF">CK203_088003</name>
</gene>
<dbReference type="PANTHER" id="PTHR47481">
    <property type="match status" value="1"/>
</dbReference>
<reference evidence="2 3" key="1">
    <citation type="journal article" date="2018" name="PLoS Genet.">
        <title>Population sequencing reveals clonal diversity and ancestral inbreeding in the grapevine cultivar Chardonnay.</title>
        <authorList>
            <person name="Roach M.J."/>
            <person name="Johnson D.L."/>
            <person name="Bohlmann J."/>
            <person name="van Vuuren H.J."/>
            <person name="Jones S.J."/>
            <person name="Pretorius I.S."/>
            <person name="Schmidt S.A."/>
            <person name="Borneman A.R."/>
        </authorList>
    </citation>
    <scope>NUCLEOTIDE SEQUENCE [LARGE SCALE GENOMIC DNA]</scope>
    <source>
        <strain evidence="3">cv. Chardonnay</strain>
        <tissue evidence="2">Leaf</tissue>
    </source>
</reference>
<evidence type="ECO:0000313" key="3">
    <source>
        <dbReference type="Proteomes" id="UP000288805"/>
    </source>
</evidence>
<proteinExistence type="predicted"/>
<name>A0A438ERI4_VITVI</name>
<dbReference type="PANTHER" id="PTHR47481:SF22">
    <property type="entry name" value="RETROTRANSPOSON GAG DOMAIN-CONTAINING PROTEIN"/>
    <property type="match status" value="1"/>
</dbReference>
<accession>A0A438ERI4</accession>